<comment type="caution">
    <text evidence="1">The sequence shown here is derived from an EMBL/GenBank/DDBJ whole genome shotgun (WGS) entry which is preliminary data.</text>
</comment>
<name>A0ACC2E030_DIPCM</name>
<sequence>MSTSDRGGHGQPGYILQDIQEKKKNLRQIASEVGIMAAELQDVRKRMAAQESALVLETSKREMAELNARNVERQLEQLHKSLDEKNIQAQNSALVAEQYLKELVDARGQLADAQALVDSKSESALSAQFQLNLSKELEEKALLVHERDREIVVLKQQLSKLRQDLHQSESSQKELRGEVERLQAEVQVAIGKANPYSSSTVEKFLGEVSSRSAEQFAVHLNAKNEEITRLKEEVKLVSAQLNFKALELKAQVLFE</sequence>
<dbReference type="Proteomes" id="UP001162992">
    <property type="component" value="Chromosome 4"/>
</dbReference>
<gene>
    <name evidence="1" type="ORF">O6H91_04G108000</name>
</gene>
<reference evidence="2" key="1">
    <citation type="journal article" date="2024" name="Proc. Natl. Acad. Sci. U.S.A.">
        <title>Extraordinary preservation of gene collinearity over three hundred million years revealed in homosporous lycophytes.</title>
        <authorList>
            <person name="Li C."/>
            <person name="Wickell D."/>
            <person name="Kuo L.Y."/>
            <person name="Chen X."/>
            <person name="Nie B."/>
            <person name="Liao X."/>
            <person name="Peng D."/>
            <person name="Ji J."/>
            <person name="Jenkins J."/>
            <person name="Williams M."/>
            <person name="Shu S."/>
            <person name="Plott C."/>
            <person name="Barry K."/>
            <person name="Rajasekar S."/>
            <person name="Grimwood J."/>
            <person name="Han X."/>
            <person name="Sun S."/>
            <person name="Hou Z."/>
            <person name="He W."/>
            <person name="Dai G."/>
            <person name="Sun C."/>
            <person name="Schmutz J."/>
            <person name="Leebens-Mack J.H."/>
            <person name="Li F.W."/>
            <person name="Wang L."/>
        </authorList>
    </citation>
    <scope>NUCLEOTIDE SEQUENCE [LARGE SCALE GENOMIC DNA]</scope>
    <source>
        <strain evidence="2">cv. PW_Plant_1</strain>
    </source>
</reference>
<evidence type="ECO:0000313" key="1">
    <source>
        <dbReference type="EMBL" id="KAJ7559948.1"/>
    </source>
</evidence>
<dbReference type="EMBL" id="CM055095">
    <property type="protein sequence ID" value="KAJ7559948.1"/>
    <property type="molecule type" value="Genomic_DNA"/>
</dbReference>
<keyword evidence="2" id="KW-1185">Reference proteome</keyword>
<organism evidence="1 2">
    <name type="scientific">Diphasiastrum complanatum</name>
    <name type="common">Issler's clubmoss</name>
    <name type="synonym">Lycopodium complanatum</name>
    <dbReference type="NCBI Taxonomy" id="34168"/>
    <lineage>
        <taxon>Eukaryota</taxon>
        <taxon>Viridiplantae</taxon>
        <taxon>Streptophyta</taxon>
        <taxon>Embryophyta</taxon>
        <taxon>Tracheophyta</taxon>
        <taxon>Lycopodiopsida</taxon>
        <taxon>Lycopodiales</taxon>
        <taxon>Lycopodiaceae</taxon>
        <taxon>Lycopodioideae</taxon>
        <taxon>Diphasiastrum</taxon>
    </lineage>
</organism>
<protein>
    <submittedName>
        <fullName evidence="1">Uncharacterized protein</fullName>
    </submittedName>
</protein>
<evidence type="ECO:0000313" key="2">
    <source>
        <dbReference type="Proteomes" id="UP001162992"/>
    </source>
</evidence>
<proteinExistence type="predicted"/>
<accession>A0ACC2E030</accession>